<accession>A0A1M5VQ60</accession>
<protein>
    <recommendedName>
        <fullName evidence="3">SprT-like family protein</fullName>
    </recommendedName>
</protein>
<dbReference type="AlphaFoldDB" id="A0A1M5VQ60"/>
<keyword evidence="2" id="KW-1185">Reference proteome</keyword>
<gene>
    <name evidence="1" type="ORF">SAMN02745207_02435</name>
</gene>
<dbReference type="RefSeq" id="WP_073338693.1">
    <property type="nucleotide sequence ID" value="NZ_FQXM01000012.1"/>
</dbReference>
<dbReference type="OrthoDB" id="1900587at2"/>
<name>A0A1M5VQ60_9CLOT</name>
<evidence type="ECO:0000313" key="1">
    <source>
        <dbReference type="EMBL" id="SHH77389.1"/>
    </source>
</evidence>
<organism evidence="1 2">
    <name type="scientific">Clostridium grantii DSM 8605</name>
    <dbReference type="NCBI Taxonomy" id="1121316"/>
    <lineage>
        <taxon>Bacteria</taxon>
        <taxon>Bacillati</taxon>
        <taxon>Bacillota</taxon>
        <taxon>Clostridia</taxon>
        <taxon>Eubacteriales</taxon>
        <taxon>Clostridiaceae</taxon>
        <taxon>Clostridium</taxon>
    </lineage>
</organism>
<dbReference type="Proteomes" id="UP000184447">
    <property type="component" value="Unassembled WGS sequence"/>
</dbReference>
<reference evidence="1 2" key="1">
    <citation type="submission" date="2016-11" db="EMBL/GenBank/DDBJ databases">
        <authorList>
            <person name="Jaros S."/>
            <person name="Januszkiewicz K."/>
            <person name="Wedrychowicz H."/>
        </authorList>
    </citation>
    <scope>NUCLEOTIDE SEQUENCE [LARGE SCALE GENOMIC DNA]</scope>
    <source>
        <strain evidence="1 2">DSM 8605</strain>
    </source>
</reference>
<dbReference type="EMBL" id="FQXM01000012">
    <property type="protein sequence ID" value="SHH77389.1"/>
    <property type="molecule type" value="Genomic_DNA"/>
</dbReference>
<evidence type="ECO:0008006" key="3">
    <source>
        <dbReference type="Google" id="ProtNLM"/>
    </source>
</evidence>
<proteinExistence type="predicted"/>
<sequence length="250" mass="29211">MLNLLELKYSINEINDKRDLISGLIKEKSVNIKDKSIKIISSEELTILFNLYDEIFLKNWFKNNYKGKIKFSLSKRMTKSAGITICPKNIASTSEKNLVLEIKIGIDFFFHYNMITEPKLVCGIETKNSFHALQIVFEHEICHLIEFILFYESSCKKDRFKSMAYNLFKHTSSYHQLPTHKKIAMEQLGVSIGDIVSFSYREKIQEGILYKINKKAIVMVKDKKGSFMDKSGNKYMKYYVPLNKLKLIKK</sequence>
<evidence type="ECO:0000313" key="2">
    <source>
        <dbReference type="Proteomes" id="UP000184447"/>
    </source>
</evidence>